<feature type="region of interest" description="Disordered" evidence="3">
    <location>
        <begin position="352"/>
        <end position="495"/>
    </location>
</feature>
<gene>
    <name evidence="5" type="ORF">PFISCL1PPCAC_24241</name>
</gene>
<evidence type="ECO:0000256" key="2">
    <source>
        <dbReference type="RuleBase" id="RU003616"/>
    </source>
</evidence>
<evidence type="ECO:0000256" key="3">
    <source>
        <dbReference type="SAM" id="MobiDB-lite"/>
    </source>
</evidence>
<feature type="compositionally biased region" description="Polar residues" evidence="3">
    <location>
        <begin position="356"/>
        <end position="366"/>
    </location>
</feature>
<dbReference type="EMBL" id="BTSY01000006">
    <property type="protein sequence ID" value="GMT32944.1"/>
    <property type="molecule type" value="Genomic_DNA"/>
</dbReference>
<dbReference type="PRINTS" id="PR00299">
    <property type="entry name" value="ACRYSTALLIN"/>
</dbReference>
<comment type="similarity">
    <text evidence="1 2">Belongs to the small heat shock protein (HSP20) family.</text>
</comment>
<dbReference type="InterPro" id="IPR008978">
    <property type="entry name" value="HSP20-like_chaperone"/>
</dbReference>
<evidence type="ECO:0000256" key="1">
    <source>
        <dbReference type="PROSITE-ProRule" id="PRU00285"/>
    </source>
</evidence>
<feature type="non-terminal residue" evidence="5">
    <location>
        <position position="1"/>
    </location>
</feature>
<sequence length="495" mass="58082">SHQFWNKISLLMEHRHRTESTMAVVTRRWFDTELPLRNRDSWWGQTDDWMDNWKEWPRDWPSPRDLMGRFHRDSEFYRDWPADWPKMDAVMPRFTSQLDSMDRNWREDPFWRDLYPRWAEPIFKEGIDVHSNIVNDRSRFAVDIDCYQFRPEEIQVKTLDDTLMIEGRHEDVRDRDNFTKMYFVRKYQLPHDVDPAEIGSSIDGRGRLTVEARKKASAISGRERVIPIEGGSKRSNSVSPRTRHDSGFSNGYSPRGIDSPMHVDTSGSMSGRDRVRETRYESDRDSQYRRDQEIREREDRPYRSTTDLPYRSNATDIPIRPTGAPSGVAPVSGGYTTNGDANYSRSASYFHRSESRTSNNMPSPHHTTIDNDRRMYTSPRRSSIDDRAFRDERAYSPHRVTMDNEYRASGDDLSSGRSAFDSIRDRFEKGISGIRSQSRSSSRQDYRSSDRDNAYRVESPASFTRRDNGHSAAANNGESRTESVRSVRIERKREY</sequence>
<feature type="compositionally biased region" description="Basic and acidic residues" evidence="3">
    <location>
        <begin position="382"/>
        <end position="410"/>
    </location>
</feature>
<comment type="caution">
    <text evidence="5">The sequence shown here is derived from an EMBL/GenBank/DDBJ whole genome shotgun (WGS) entry which is preliminary data.</text>
</comment>
<feature type="compositionally biased region" description="Low complexity" evidence="3">
    <location>
        <begin position="430"/>
        <end position="441"/>
    </location>
</feature>
<evidence type="ECO:0000313" key="6">
    <source>
        <dbReference type="Proteomes" id="UP001432322"/>
    </source>
</evidence>
<reference evidence="5" key="1">
    <citation type="submission" date="2023-10" db="EMBL/GenBank/DDBJ databases">
        <title>Genome assembly of Pristionchus species.</title>
        <authorList>
            <person name="Yoshida K."/>
            <person name="Sommer R.J."/>
        </authorList>
    </citation>
    <scope>NUCLEOTIDE SEQUENCE</scope>
    <source>
        <strain evidence="5">RS5133</strain>
    </source>
</reference>
<proteinExistence type="inferred from homology"/>
<feature type="compositionally biased region" description="Basic and acidic residues" evidence="3">
    <location>
        <begin position="442"/>
        <end position="455"/>
    </location>
</feature>
<dbReference type="GO" id="GO:0051082">
    <property type="term" value="F:unfolded protein binding"/>
    <property type="evidence" value="ECO:0007669"/>
    <property type="project" value="TreeGrafter"/>
</dbReference>
<dbReference type="PANTHER" id="PTHR45640:SF10">
    <property type="entry name" value="SHSP DOMAIN-CONTAINING PROTEIN"/>
    <property type="match status" value="1"/>
</dbReference>
<feature type="compositionally biased region" description="Polar residues" evidence="3">
    <location>
        <begin position="303"/>
        <end position="315"/>
    </location>
</feature>
<feature type="domain" description="SHSP" evidence="4">
    <location>
        <begin position="122"/>
        <end position="229"/>
    </location>
</feature>
<dbReference type="CDD" id="cd06526">
    <property type="entry name" value="metazoan_ACD"/>
    <property type="match status" value="1"/>
</dbReference>
<organism evidence="5 6">
    <name type="scientific">Pristionchus fissidentatus</name>
    <dbReference type="NCBI Taxonomy" id="1538716"/>
    <lineage>
        <taxon>Eukaryota</taxon>
        <taxon>Metazoa</taxon>
        <taxon>Ecdysozoa</taxon>
        <taxon>Nematoda</taxon>
        <taxon>Chromadorea</taxon>
        <taxon>Rhabditida</taxon>
        <taxon>Rhabditina</taxon>
        <taxon>Diplogasteromorpha</taxon>
        <taxon>Diplogasteroidea</taxon>
        <taxon>Neodiplogasteridae</taxon>
        <taxon>Pristionchus</taxon>
    </lineage>
</organism>
<dbReference type="InterPro" id="IPR001436">
    <property type="entry name" value="Alpha-crystallin/sHSP_animal"/>
</dbReference>
<dbReference type="GO" id="GO:0005737">
    <property type="term" value="C:cytoplasm"/>
    <property type="evidence" value="ECO:0007669"/>
    <property type="project" value="TreeGrafter"/>
</dbReference>
<dbReference type="GO" id="GO:0042026">
    <property type="term" value="P:protein refolding"/>
    <property type="evidence" value="ECO:0007669"/>
    <property type="project" value="TreeGrafter"/>
</dbReference>
<feature type="region of interest" description="Disordered" evidence="3">
    <location>
        <begin position="219"/>
        <end position="330"/>
    </location>
</feature>
<dbReference type="AlphaFoldDB" id="A0AAV5WLG1"/>
<dbReference type="GO" id="GO:0005634">
    <property type="term" value="C:nucleus"/>
    <property type="evidence" value="ECO:0007669"/>
    <property type="project" value="TreeGrafter"/>
</dbReference>
<dbReference type="PROSITE" id="PS01031">
    <property type="entry name" value="SHSP"/>
    <property type="match status" value="1"/>
</dbReference>
<dbReference type="Pfam" id="PF00011">
    <property type="entry name" value="HSP20"/>
    <property type="match status" value="1"/>
</dbReference>
<dbReference type="Proteomes" id="UP001432322">
    <property type="component" value="Unassembled WGS sequence"/>
</dbReference>
<dbReference type="PANTHER" id="PTHR45640">
    <property type="entry name" value="HEAT SHOCK PROTEIN HSP-12.2-RELATED"/>
    <property type="match status" value="1"/>
</dbReference>
<evidence type="ECO:0000313" key="5">
    <source>
        <dbReference type="EMBL" id="GMT32944.1"/>
    </source>
</evidence>
<dbReference type="SUPFAM" id="SSF49764">
    <property type="entry name" value="HSP20-like chaperones"/>
    <property type="match status" value="1"/>
</dbReference>
<dbReference type="Gene3D" id="2.60.40.790">
    <property type="match status" value="1"/>
</dbReference>
<feature type="compositionally biased region" description="Basic and acidic residues" evidence="3">
    <location>
        <begin position="479"/>
        <end position="495"/>
    </location>
</feature>
<evidence type="ECO:0000259" key="4">
    <source>
        <dbReference type="PROSITE" id="PS01031"/>
    </source>
</evidence>
<dbReference type="InterPro" id="IPR002068">
    <property type="entry name" value="A-crystallin/Hsp20_dom"/>
</dbReference>
<dbReference type="GO" id="GO:0009408">
    <property type="term" value="P:response to heat"/>
    <property type="evidence" value="ECO:0007669"/>
    <property type="project" value="TreeGrafter"/>
</dbReference>
<protein>
    <recommendedName>
        <fullName evidence="4">SHSP domain-containing protein</fullName>
    </recommendedName>
</protein>
<accession>A0AAV5WLG1</accession>
<feature type="compositionally biased region" description="Basic and acidic residues" evidence="3">
    <location>
        <begin position="271"/>
        <end position="302"/>
    </location>
</feature>
<name>A0AAV5WLG1_9BILA</name>
<keyword evidence="6" id="KW-1185">Reference proteome</keyword>